<feature type="transmembrane region" description="Helical" evidence="6">
    <location>
        <begin position="77"/>
        <end position="97"/>
    </location>
</feature>
<dbReference type="Proteomes" id="UP001175000">
    <property type="component" value="Unassembled WGS sequence"/>
</dbReference>
<feature type="region of interest" description="Disordered" evidence="5">
    <location>
        <begin position="204"/>
        <end position="312"/>
    </location>
</feature>
<evidence type="ECO:0000256" key="6">
    <source>
        <dbReference type="SAM" id="Phobius"/>
    </source>
</evidence>
<evidence type="ECO:0000256" key="4">
    <source>
        <dbReference type="ARBA" id="ARBA00023136"/>
    </source>
</evidence>
<dbReference type="Gene3D" id="1.20.1250.20">
    <property type="entry name" value="MFS general substrate transporter like domains"/>
    <property type="match status" value="2"/>
</dbReference>
<feature type="transmembrane region" description="Helical" evidence="6">
    <location>
        <begin position="527"/>
        <end position="546"/>
    </location>
</feature>
<name>A0AA39X5M7_9PEZI</name>
<keyword evidence="4 6" id="KW-0472">Membrane</keyword>
<keyword evidence="2 6" id="KW-0812">Transmembrane</keyword>
<feature type="transmembrane region" description="Helical" evidence="6">
    <location>
        <begin position="12"/>
        <end position="30"/>
    </location>
</feature>
<dbReference type="Pfam" id="PF07690">
    <property type="entry name" value="MFS_1"/>
    <property type="match status" value="1"/>
</dbReference>
<dbReference type="InterPro" id="IPR036259">
    <property type="entry name" value="MFS_trans_sf"/>
</dbReference>
<feature type="compositionally biased region" description="Low complexity" evidence="5">
    <location>
        <begin position="298"/>
        <end position="310"/>
    </location>
</feature>
<dbReference type="EMBL" id="JAULSU010000002">
    <property type="protein sequence ID" value="KAK0627751.1"/>
    <property type="molecule type" value="Genomic_DNA"/>
</dbReference>
<feature type="transmembrane region" description="Helical" evidence="6">
    <location>
        <begin position="138"/>
        <end position="163"/>
    </location>
</feature>
<organism evidence="7 8">
    <name type="scientific">Immersiella caudata</name>
    <dbReference type="NCBI Taxonomy" id="314043"/>
    <lineage>
        <taxon>Eukaryota</taxon>
        <taxon>Fungi</taxon>
        <taxon>Dikarya</taxon>
        <taxon>Ascomycota</taxon>
        <taxon>Pezizomycotina</taxon>
        <taxon>Sordariomycetes</taxon>
        <taxon>Sordariomycetidae</taxon>
        <taxon>Sordariales</taxon>
        <taxon>Lasiosphaeriaceae</taxon>
        <taxon>Immersiella</taxon>
    </lineage>
</organism>
<feature type="transmembrane region" description="Helical" evidence="6">
    <location>
        <begin position="169"/>
        <end position="189"/>
    </location>
</feature>
<dbReference type="SUPFAM" id="SSF103473">
    <property type="entry name" value="MFS general substrate transporter"/>
    <property type="match status" value="1"/>
</dbReference>
<proteinExistence type="predicted"/>
<protein>
    <submittedName>
        <fullName evidence="7">Major facilitator superfamily domain-containing protein</fullName>
    </submittedName>
</protein>
<feature type="transmembrane region" description="Helical" evidence="6">
    <location>
        <begin position="341"/>
        <end position="363"/>
    </location>
</feature>
<evidence type="ECO:0000256" key="1">
    <source>
        <dbReference type="ARBA" id="ARBA00004141"/>
    </source>
</evidence>
<feature type="transmembrane region" description="Helical" evidence="6">
    <location>
        <begin position="420"/>
        <end position="440"/>
    </location>
</feature>
<dbReference type="GO" id="GO:0022857">
    <property type="term" value="F:transmembrane transporter activity"/>
    <property type="evidence" value="ECO:0007669"/>
    <property type="project" value="InterPro"/>
</dbReference>
<evidence type="ECO:0000256" key="2">
    <source>
        <dbReference type="ARBA" id="ARBA00022692"/>
    </source>
</evidence>
<dbReference type="GO" id="GO:0000329">
    <property type="term" value="C:fungal-type vacuole membrane"/>
    <property type="evidence" value="ECO:0007669"/>
    <property type="project" value="TreeGrafter"/>
</dbReference>
<feature type="transmembrane region" description="Helical" evidence="6">
    <location>
        <begin position="481"/>
        <end position="502"/>
    </location>
</feature>
<feature type="compositionally biased region" description="Polar residues" evidence="5">
    <location>
        <begin position="205"/>
        <end position="214"/>
    </location>
</feature>
<reference evidence="7" key="1">
    <citation type="submission" date="2023-06" db="EMBL/GenBank/DDBJ databases">
        <title>Genome-scale phylogeny and comparative genomics of the fungal order Sordariales.</title>
        <authorList>
            <consortium name="Lawrence Berkeley National Laboratory"/>
            <person name="Hensen N."/>
            <person name="Bonometti L."/>
            <person name="Westerberg I."/>
            <person name="Brannstrom I.O."/>
            <person name="Guillou S."/>
            <person name="Cros-Aarteil S."/>
            <person name="Calhoun S."/>
            <person name="Haridas S."/>
            <person name="Kuo A."/>
            <person name="Mondo S."/>
            <person name="Pangilinan J."/>
            <person name="Riley R."/>
            <person name="Labutti K."/>
            <person name="Andreopoulos B."/>
            <person name="Lipzen A."/>
            <person name="Chen C."/>
            <person name="Yanf M."/>
            <person name="Daum C."/>
            <person name="Ng V."/>
            <person name="Clum A."/>
            <person name="Steindorff A."/>
            <person name="Ohm R."/>
            <person name="Martin F."/>
            <person name="Silar P."/>
            <person name="Natvig D."/>
            <person name="Lalanne C."/>
            <person name="Gautier V."/>
            <person name="Ament-Velasquez S.L."/>
            <person name="Kruys A."/>
            <person name="Hutchinson M.I."/>
            <person name="Powell A.J."/>
            <person name="Barry K."/>
            <person name="Miller A.N."/>
            <person name="Grigoriev I.V."/>
            <person name="Debuchy R."/>
            <person name="Gladieux P."/>
            <person name="Thoren M.H."/>
            <person name="Johannesson H."/>
        </authorList>
    </citation>
    <scope>NUCLEOTIDE SEQUENCE</scope>
    <source>
        <strain evidence="7">CBS 606.72</strain>
    </source>
</reference>
<dbReference type="AlphaFoldDB" id="A0AA39X5M7"/>
<feature type="transmembrane region" description="Helical" evidence="6">
    <location>
        <begin position="103"/>
        <end position="126"/>
    </location>
</feature>
<dbReference type="PANTHER" id="PTHR21576:SF158">
    <property type="entry name" value="RIBOSOMAL RNA-PROCESSING PROTEIN 12-LIKE CONSERVED DOMAIN-CONTAINING PROTEIN"/>
    <property type="match status" value="1"/>
</dbReference>
<evidence type="ECO:0000256" key="3">
    <source>
        <dbReference type="ARBA" id="ARBA00022989"/>
    </source>
</evidence>
<keyword evidence="8" id="KW-1185">Reference proteome</keyword>
<feature type="compositionally biased region" description="Low complexity" evidence="5">
    <location>
        <begin position="241"/>
        <end position="253"/>
    </location>
</feature>
<feature type="transmembrane region" description="Helical" evidence="6">
    <location>
        <begin position="446"/>
        <end position="469"/>
    </location>
</feature>
<gene>
    <name evidence="7" type="ORF">B0T14DRAFT_422205</name>
</gene>
<dbReference type="PROSITE" id="PS51257">
    <property type="entry name" value="PROKAR_LIPOPROTEIN"/>
    <property type="match status" value="1"/>
</dbReference>
<accession>A0AA39X5M7</accession>
<dbReference type="PANTHER" id="PTHR21576">
    <property type="entry name" value="UNCHARACTERIZED NODULIN-LIKE PROTEIN"/>
    <property type="match status" value="1"/>
</dbReference>
<comment type="caution">
    <text evidence="7">The sequence shown here is derived from an EMBL/GenBank/DDBJ whole genome shotgun (WGS) entry which is preliminary data.</text>
</comment>
<sequence>MLDRKMHRARVISSVAATLISLACGTNYVYSAWAPQFADKLHFTTTESNLIGLAGNLGMYSLGVPIGLFIDNRGPRPGVIVGSLLLGLGYVPLATAYETGAGSVGMMCVFSFLTGLGGCMAFAAAVKTSALNWPHHRGTATAFPLAAFGLSAFFFSVTGSVIFPGNTSAFLRLLAAGTFFMTFFGFFFLRVLPHTAYHALPGGLTRSNSQQLHRTSSEDGKARHNASRGGFNPAIEPGMSTPTTYTTPASPTPVAGGGEAGSAELPTPEGASAASQADLEAARPPPPAPNDADDVDETSSLMSKSSTSSLPGDVLVQNSVDMDRSHRIDIRGWRLLADIEFWQLFAIMGILAGIGLMTINNIGHDVNALWKRYDSSVKDSFLVQRQQMHVSILSIGSFVGRLLSGIGSDFLVKGLGASRAWCLVIASLIFTMAQLSAVNITNPHLLGLVSGLSGLGYGFLFGVFPSIVAETFGIHGLSQNWGFMTLAPAVSGNIFNLIYGTIFDNHSIVDPNGDRSCPDGLDCYKNAYYVTLGACGLGLVTTLWTIRHQAIKREQEEAKVIAVD</sequence>
<comment type="subcellular location">
    <subcellularLocation>
        <location evidence="1">Membrane</location>
        <topology evidence="1">Multi-pass membrane protein</topology>
    </subcellularLocation>
</comment>
<dbReference type="InterPro" id="IPR011701">
    <property type="entry name" value="MFS"/>
</dbReference>
<evidence type="ECO:0000313" key="7">
    <source>
        <dbReference type="EMBL" id="KAK0627751.1"/>
    </source>
</evidence>
<evidence type="ECO:0000313" key="8">
    <source>
        <dbReference type="Proteomes" id="UP001175000"/>
    </source>
</evidence>
<evidence type="ECO:0000256" key="5">
    <source>
        <dbReference type="SAM" id="MobiDB-lite"/>
    </source>
</evidence>
<keyword evidence="3 6" id="KW-1133">Transmembrane helix</keyword>